<dbReference type="EMBL" id="RAHJ01000019">
    <property type="protein sequence ID" value="RJX66738.1"/>
    <property type="molecule type" value="Genomic_DNA"/>
</dbReference>
<evidence type="ECO:0000313" key="2">
    <source>
        <dbReference type="Proteomes" id="UP000284322"/>
    </source>
</evidence>
<dbReference type="Proteomes" id="UP000284322">
    <property type="component" value="Unassembled WGS sequence"/>
</dbReference>
<comment type="caution">
    <text evidence="1">The sequence shown here is derived from an EMBL/GenBank/DDBJ whole genome shotgun (WGS) entry which is preliminary data.</text>
</comment>
<gene>
    <name evidence="1" type="ORF">D6858_10150</name>
</gene>
<accession>A0A419QZT4</accession>
<evidence type="ECO:0000313" key="1">
    <source>
        <dbReference type="EMBL" id="RJX66738.1"/>
    </source>
</evidence>
<protein>
    <submittedName>
        <fullName evidence="1">Uncharacterized protein</fullName>
    </submittedName>
</protein>
<proteinExistence type="predicted"/>
<dbReference type="AlphaFoldDB" id="A0A419QZT4"/>
<organism evidence="1 2">
    <name type="scientific">Tsuneonella suprasediminis</name>
    <dbReference type="NCBI Taxonomy" id="2306996"/>
    <lineage>
        <taxon>Bacteria</taxon>
        <taxon>Pseudomonadati</taxon>
        <taxon>Pseudomonadota</taxon>
        <taxon>Alphaproteobacteria</taxon>
        <taxon>Sphingomonadales</taxon>
        <taxon>Erythrobacteraceae</taxon>
        <taxon>Tsuneonella</taxon>
    </lineage>
</organism>
<keyword evidence="2" id="KW-1185">Reference proteome</keyword>
<sequence length="355" mass="38883">MVMIGPTTAQARPSGEIVGPVLKQHSSITKMRKTLRGREKKGQSLTGAEYYALAFSCGYEEPKGPSKIMNFLSQSKCTDQIAEYYVQAGMHGTPEGFLAAGKAIGTGDKAYMYGQAAYQLAGNDSELRSDALEFLSEIRDGVSSPAQANQQATALAASLVSNRRYASSSSAAPDSVVAAGAKPKLTWLDFKNPKRCEWGPLAFRPFVNSVRATGKNGAWRAYPTRIPGISKPAGIRIIRNERVQNEPFEYDFEGRWNGLNVVGLRQGSMQGYPFKYSGTAIRFSDPVSVVVRRLASLGFPVKPDGSLYLVEKPRRERYSGPDGSGVATVVDTLATWVVRRGKETYFFCDQNDEWQ</sequence>
<name>A0A419QZT4_9SPHN</name>
<reference evidence="1 2" key="1">
    <citation type="submission" date="2018-09" db="EMBL/GenBank/DDBJ databases">
        <title>Altererythrobacter sp.Ery1 and Ery12, the genome sequencing of novel strains in genus Alterythrobacter.</title>
        <authorList>
            <person name="Cheng H."/>
            <person name="Wu Y.-H."/>
            <person name="Fang C."/>
            <person name="Xu X.-W."/>
        </authorList>
    </citation>
    <scope>NUCLEOTIDE SEQUENCE [LARGE SCALE GENOMIC DNA]</scope>
    <source>
        <strain evidence="1 2">Ery12</strain>
    </source>
</reference>